<organism evidence="2 3">
    <name type="scientific">Geodermatophilus africanus</name>
    <dbReference type="NCBI Taxonomy" id="1137993"/>
    <lineage>
        <taxon>Bacteria</taxon>
        <taxon>Bacillati</taxon>
        <taxon>Actinomycetota</taxon>
        <taxon>Actinomycetes</taxon>
        <taxon>Geodermatophilales</taxon>
        <taxon>Geodermatophilaceae</taxon>
        <taxon>Geodermatophilus</taxon>
    </lineage>
</organism>
<dbReference type="STRING" id="1137993.SAMN05660209_01003"/>
<sequence>MIDTREELTVALHEAAELEHGLMIQYLFPALSMKKRLDEELSAPQQRCARSWQATILRVAVEEMGHLGTVCNVLASIGEGPHFDRPNFPQRSGYYPFDFDLVPFSDEALYRMLVFELPQGEPLPPPPRMPESQRATTESVRAFAAAPDPLTYDYVGELYGEIADGFRRIDEGELFIGPRSAQVDNRWSVDLDLRRVVDRSSALAAIEDIVVDGEGSPTGRDSSHYGRFARIRQEYEESGSFAAARPVVVNPRTRLLRDAPTGGTLLVEERTRRAAELFNGAYGCVLLMLEHFFGSTSETPEQRAVLRASASQMMSVAIRPLAEVLTELPAVGPESPATAGAPFEIYDRESVSPFPSARWTILLERLQAVIDEAMSLGEDLPRVAAIGDTVRFLRRNLAEVAG</sequence>
<dbReference type="Gene3D" id="1.20.1260.10">
    <property type="match status" value="1"/>
</dbReference>
<gene>
    <name evidence="2" type="ORF">SAMN05660209_01003</name>
</gene>
<evidence type="ECO:0000313" key="3">
    <source>
        <dbReference type="Proteomes" id="UP000198921"/>
    </source>
</evidence>
<dbReference type="InterPro" id="IPR026820">
    <property type="entry name" value="VioB/RebD_dom"/>
</dbReference>
<evidence type="ECO:0000313" key="2">
    <source>
        <dbReference type="EMBL" id="SDX66061.1"/>
    </source>
</evidence>
<dbReference type="Proteomes" id="UP000198921">
    <property type="component" value="Unassembled WGS sequence"/>
</dbReference>
<feature type="domain" description="Iminophenyl-pyruvate dimer synthase" evidence="1">
    <location>
        <begin position="12"/>
        <end position="232"/>
    </location>
</feature>
<reference evidence="3" key="1">
    <citation type="submission" date="2016-10" db="EMBL/GenBank/DDBJ databases">
        <authorList>
            <person name="Varghese N."/>
            <person name="Submissions S."/>
        </authorList>
    </citation>
    <scope>NUCLEOTIDE SEQUENCE [LARGE SCALE GENOMIC DNA]</scope>
    <source>
        <strain evidence="3">DSM 45422</strain>
    </source>
</reference>
<dbReference type="InterPro" id="IPR012347">
    <property type="entry name" value="Ferritin-like"/>
</dbReference>
<accession>A0A1H3DI42</accession>
<dbReference type="RefSeq" id="WP_091152034.1">
    <property type="nucleotide sequence ID" value="NZ_FNOT01000002.1"/>
</dbReference>
<dbReference type="AlphaFoldDB" id="A0A1H3DI42"/>
<dbReference type="Pfam" id="PF12902">
    <property type="entry name" value="Ferritin-like"/>
    <property type="match status" value="1"/>
</dbReference>
<proteinExistence type="predicted"/>
<name>A0A1H3DI42_9ACTN</name>
<evidence type="ECO:0000259" key="1">
    <source>
        <dbReference type="Pfam" id="PF12902"/>
    </source>
</evidence>
<dbReference type="OrthoDB" id="726375at2"/>
<dbReference type="EMBL" id="FNOT01000002">
    <property type="protein sequence ID" value="SDX66061.1"/>
    <property type="molecule type" value="Genomic_DNA"/>
</dbReference>
<keyword evidence="3" id="KW-1185">Reference proteome</keyword>
<protein>
    <submittedName>
        <fullName evidence="2">Ferritin-like</fullName>
    </submittedName>
</protein>